<proteinExistence type="predicted"/>
<evidence type="ECO:0000313" key="2">
    <source>
        <dbReference type="Proteomes" id="UP000814243"/>
    </source>
</evidence>
<sequence length="70" mass="7332">WVQAEQRAYSVGAHGHIPQVICVCVCQDGDVVAGDGGGRGDAAVADAVQAARAQDRPTREYTVVRLIGKL</sequence>
<organism evidence="1 2">
    <name type="scientific">Spodoptera exigua</name>
    <name type="common">Beet armyworm</name>
    <name type="synonym">Noctua fulgens</name>
    <dbReference type="NCBI Taxonomy" id="7107"/>
    <lineage>
        <taxon>Eukaryota</taxon>
        <taxon>Metazoa</taxon>
        <taxon>Ecdysozoa</taxon>
        <taxon>Arthropoda</taxon>
        <taxon>Hexapoda</taxon>
        <taxon>Insecta</taxon>
        <taxon>Pterygota</taxon>
        <taxon>Neoptera</taxon>
        <taxon>Endopterygota</taxon>
        <taxon>Lepidoptera</taxon>
        <taxon>Glossata</taxon>
        <taxon>Ditrysia</taxon>
        <taxon>Noctuoidea</taxon>
        <taxon>Noctuidae</taxon>
        <taxon>Amphipyrinae</taxon>
        <taxon>Spodoptera</taxon>
    </lineage>
</organism>
<feature type="non-terminal residue" evidence="1">
    <location>
        <position position="70"/>
    </location>
</feature>
<comment type="caution">
    <text evidence="1">The sequence shown here is derived from an EMBL/GenBank/DDBJ whole genome shotgun (WGS) entry which is preliminary data.</text>
</comment>
<dbReference type="AlphaFoldDB" id="A0A922STN5"/>
<evidence type="ECO:0000313" key="1">
    <source>
        <dbReference type="EMBL" id="KAH9645844.1"/>
    </source>
</evidence>
<dbReference type="Proteomes" id="UP000814243">
    <property type="component" value="Unassembled WGS sequence"/>
</dbReference>
<name>A0A922STN5_SPOEX</name>
<reference evidence="1" key="1">
    <citation type="journal article" date="2021" name="G3 (Bethesda)">
        <title>Genome and transcriptome analysis of the beet armyworm Spodoptera exigua reveals targets for pest control. .</title>
        <authorList>
            <person name="Simon S."/>
            <person name="Breeschoten T."/>
            <person name="Jansen H.J."/>
            <person name="Dirks R.P."/>
            <person name="Schranz M.E."/>
            <person name="Ros V.I.D."/>
        </authorList>
    </citation>
    <scope>NUCLEOTIDE SEQUENCE</scope>
    <source>
        <strain evidence="1">TB_SE_WUR_2020</strain>
    </source>
</reference>
<protein>
    <submittedName>
        <fullName evidence="1">Uncharacterized protein</fullName>
    </submittedName>
</protein>
<dbReference type="EMBL" id="JACEFF010000010">
    <property type="protein sequence ID" value="KAH9645844.1"/>
    <property type="molecule type" value="Genomic_DNA"/>
</dbReference>
<accession>A0A922STN5</accession>
<gene>
    <name evidence="1" type="ORF">HF086_015204</name>
</gene>